<dbReference type="GO" id="GO:0004475">
    <property type="term" value="F:mannose-1-phosphate guanylyltransferase (GTP) activity"/>
    <property type="evidence" value="ECO:0007669"/>
    <property type="project" value="UniProtKB-EC"/>
</dbReference>
<dbReference type="AlphaFoldDB" id="A0A7W5ATZ4"/>
<evidence type="ECO:0000256" key="1">
    <source>
        <dbReference type="ARBA" id="ARBA00007274"/>
    </source>
</evidence>
<dbReference type="GO" id="GO:0005975">
    <property type="term" value="P:carbohydrate metabolic process"/>
    <property type="evidence" value="ECO:0007669"/>
    <property type="project" value="InterPro"/>
</dbReference>
<comment type="caution">
    <text evidence="6">The sequence shown here is derived from an EMBL/GenBank/DDBJ whole genome shotgun (WGS) entry which is preliminary data.</text>
</comment>
<evidence type="ECO:0000259" key="5">
    <source>
        <dbReference type="Pfam" id="PF25087"/>
    </source>
</evidence>
<dbReference type="EMBL" id="JACHXK010000001">
    <property type="protein sequence ID" value="MBB3108587.1"/>
    <property type="molecule type" value="Genomic_DNA"/>
</dbReference>
<dbReference type="RefSeq" id="WP_183596816.1">
    <property type="nucleotide sequence ID" value="NZ_JACHXK010000001.1"/>
</dbReference>
<dbReference type="Gene3D" id="3.30.310.50">
    <property type="entry name" value="Alpha-D-phosphohexomutase, C-terminal domain"/>
    <property type="match status" value="1"/>
</dbReference>
<dbReference type="InterPro" id="IPR029044">
    <property type="entry name" value="Nucleotide-diphossugar_trans"/>
</dbReference>
<dbReference type="PANTHER" id="PTHR22572">
    <property type="entry name" value="SUGAR-1-PHOSPHATE GUANYL TRANSFERASE"/>
    <property type="match status" value="1"/>
</dbReference>
<dbReference type="EC" id="2.7.7.13" evidence="6"/>
<feature type="domain" description="Nucleotidyl transferase" evidence="3">
    <location>
        <begin position="2"/>
        <end position="228"/>
    </location>
</feature>
<dbReference type="GO" id="GO:0004615">
    <property type="term" value="F:phosphomannomutase activity"/>
    <property type="evidence" value="ECO:0007669"/>
    <property type="project" value="UniProtKB-EC"/>
</dbReference>
<dbReference type="Gene3D" id="3.40.120.10">
    <property type="entry name" value="Alpha-D-Glucose-1,6-Bisphosphate, subunit A, domain 3"/>
    <property type="match status" value="1"/>
</dbReference>
<dbReference type="InterPro" id="IPR011004">
    <property type="entry name" value="Trimer_LpxA-like_sf"/>
</dbReference>
<sequence length="814" mass="88274">MKAVIMAGGKGTRLRPLTCSLPKPMVPLLNKPCMSYIIELLHEHGIRDIAVTTQYMPEAITSYYDDGSSHGVNLHYFDETVPLGTAGSIKNAEAFLQERFVVISGDALTDIDLTEAVAFHEQSGSKVTIVLARVEQPLEFGVVQTGPDGRIARFIEKPDWSEVFSDTVNTGIYIIEPEVLGHIPQGQEYDFSKELFPTLMEAGVPLFGYITERYWSDIGSIEQYKQTQFDMLDGKVNVRLSGRQISPGVYAHEEAELHPAATIEGPAYIGAGASIGGGAVLGPYTIIGDSARIGGRSELGRSIVWHRAEVGDGVEMNGSLLCNHSIVGSGSRLRQQSVVGSHCRIGKKATLASEVHIWPDKEIRDEAHVHSSLIWGSTVTRRLFATWGVYGLAGIEMTPQFAARFALAYGSQYPVGSRLLLTCSDNNYCGVMQESLLAGLRTIGLDIVDGGITLPEAARAYVTEAGLDGSLHVQHSLEDARLGVRLECSDGAGLPIPKSLERKIESAYWHQDFRRVDPEQIGGRADVYVNDVYAERFTMAVDWSQHQPAASAQRAGSGTGGGLIGKVAIYAEPAVYSLAAALLGPGAERIVYAGTPGDANALSIFARTSDVCLVLDESGRGLQVLLPDGTKVEGDDMICLAMLAASHHGVKRTIALPVDAPAVAESIAEGLGFTVLRTKHDPRSILQASEAPLFHPLYSGLYAAAMLMLHMAGSGQKPEEMLAAIPQQYRRRQWIDCPWERKGAIFRQLAERDGSSRRQVEWSGGLRFHQEDGSILVLHEANAPQLQLIVESDSADKADAIIGQYQEEIAQYLI</sequence>
<dbReference type="Pfam" id="PF00483">
    <property type="entry name" value="NTP_transferase"/>
    <property type="match status" value="1"/>
</dbReference>
<dbReference type="SUPFAM" id="SSF51161">
    <property type="entry name" value="Trimeric LpxA-like enzymes"/>
    <property type="match status" value="1"/>
</dbReference>
<dbReference type="SUPFAM" id="SSF53448">
    <property type="entry name" value="Nucleotide-diphospho-sugar transferases"/>
    <property type="match status" value="1"/>
</dbReference>
<comment type="similarity">
    <text evidence="2">Belongs to the phosphohexose mutase family.</text>
</comment>
<organism evidence="6 7">
    <name type="scientific">Paenibacillus phyllosphaerae</name>
    <dbReference type="NCBI Taxonomy" id="274593"/>
    <lineage>
        <taxon>Bacteria</taxon>
        <taxon>Bacillati</taxon>
        <taxon>Bacillota</taxon>
        <taxon>Bacilli</taxon>
        <taxon>Bacillales</taxon>
        <taxon>Paenibacillaceae</taxon>
        <taxon>Paenibacillus</taxon>
    </lineage>
</organism>
<dbReference type="InterPro" id="IPR016055">
    <property type="entry name" value="A-D-PHexomutase_a/b/a-I/II/III"/>
</dbReference>
<accession>A0A7W5ATZ4</accession>
<evidence type="ECO:0000313" key="7">
    <source>
        <dbReference type="Proteomes" id="UP000570361"/>
    </source>
</evidence>
<dbReference type="CDD" id="cd04181">
    <property type="entry name" value="NTP_transferase"/>
    <property type="match status" value="1"/>
</dbReference>
<comment type="similarity">
    <text evidence="1">Belongs to the transferase hexapeptide repeat family.</text>
</comment>
<protein>
    <submittedName>
        <fullName evidence="6">Mannose-1-phosphate guanylyltransferase/phosphomannomutase</fullName>
        <ecNumber evidence="6">2.7.7.13</ecNumber>
        <ecNumber evidence="6">5.4.2.8</ecNumber>
    </submittedName>
</protein>
<keyword evidence="6" id="KW-0548">Nucleotidyltransferase</keyword>
<dbReference type="Proteomes" id="UP000570361">
    <property type="component" value="Unassembled WGS sequence"/>
</dbReference>
<evidence type="ECO:0000259" key="3">
    <source>
        <dbReference type="Pfam" id="PF00483"/>
    </source>
</evidence>
<dbReference type="SUPFAM" id="SSF53738">
    <property type="entry name" value="Phosphoglucomutase, first 3 domains"/>
    <property type="match status" value="1"/>
</dbReference>
<feature type="domain" description="Alpha-D-phosphohexomutase alpha/beta/alpha" evidence="4">
    <location>
        <begin position="382"/>
        <end position="514"/>
    </location>
</feature>
<dbReference type="SUPFAM" id="SSF55957">
    <property type="entry name" value="Phosphoglucomutase, C-terminal domain"/>
    <property type="match status" value="1"/>
</dbReference>
<dbReference type="InterPro" id="IPR005844">
    <property type="entry name" value="A-D-PHexomutase_a/b/a-I"/>
</dbReference>
<gene>
    <name evidence="6" type="ORF">FHS18_000615</name>
</gene>
<keyword evidence="6" id="KW-0808">Transferase</keyword>
<dbReference type="Gene3D" id="2.160.10.10">
    <property type="entry name" value="Hexapeptide repeat proteins"/>
    <property type="match status" value="2"/>
</dbReference>
<dbReference type="InterPro" id="IPR036900">
    <property type="entry name" value="A-D-PHexomutase_C_sf"/>
</dbReference>
<dbReference type="InterPro" id="IPR050486">
    <property type="entry name" value="Mannose-1P_guanyltransferase"/>
</dbReference>
<keyword evidence="6" id="KW-0413">Isomerase</keyword>
<feature type="domain" description="Mannose-1-phosphate guanyltransferase C-terminal" evidence="5">
    <location>
        <begin position="263"/>
        <end position="367"/>
    </location>
</feature>
<keyword evidence="7" id="KW-1185">Reference proteome</keyword>
<evidence type="ECO:0000313" key="6">
    <source>
        <dbReference type="EMBL" id="MBB3108587.1"/>
    </source>
</evidence>
<dbReference type="Pfam" id="PF02878">
    <property type="entry name" value="PGM_PMM_I"/>
    <property type="match status" value="1"/>
</dbReference>
<name>A0A7W5ATZ4_9BACL</name>
<dbReference type="InterPro" id="IPR056729">
    <property type="entry name" value="GMPPB_C"/>
</dbReference>
<evidence type="ECO:0000259" key="4">
    <source>
        <dbReference type="Pfam" id="PF02878"/>
    </source>
</evidence>
<reference evidence="6 7" key="1">
    <citation type="submission" date="2020-08" db="EMBL/GenBank/DDBJ databases">
        <title>Genomic Encyclopedia of Type Strains, Phase III (KMG-III): the genomes of soil and plant-associated and newly described type strains.</title>
        <authorList>
            <person name="Whitman W."/>
        </authorList>
    </citation>
    <scope>NUCLEOTIDE SEQUENCE [LARGE SCALE GENOMIC DNA]</scope>
    <source>
        <strain evidence="6 7">CECT 5862</strain>
    </source>
</reference>
<dbReference type="Gene3D" id="3.90.550.10">
    <property type="entry name" value="Spore Coat Polysaccharide Biosynthesis Protein SpsA, Chain A"/>
    <property type="match status" value="1"/>
</dbReference>
<proteinExistence type="inferred from homology"/>
<evidence type="ECO:0000256" key="2">
    <source>
        <dbReference type="ARBA" id="ARBA00010231"/>
    </source>
</evidence>
<dbReference type="EC" id="5.4.2.8" evidence="6"/>
<dbReference type="InterPro" id="IPR005835">
    <property type="entry name" value="NTP_transferase_dom"/>
</dbReference>
<dbReference type="Pfam" id="PF25087">
    <property type="entry name" value="GMPPB_C"/>
    <property type="match status" value="1"/>
</dbReference>